<dbReference type="GO" id="GO:0016616">
    <property type="term" value="F:oxidoreductase activity, acting on the CH-OH group of donors, NAD or NADP as acceptor"/>
    <property type="evidence" value="ECO:0007669"/>
    <property type="project" value="TreeGrafter"/>
</dbReference>
<dbReference type="AlphaFoldDB" id="A0A6N8F8S3"/>
<reference evidence="1 2" key="1">
    <citation type="submission" date="2019-11" db="EMBL/GenBank/DDBJ databases">
        <title>P. haliotis isolates from Z. marina roots.</title>
        <authorList>
            <person name="Cohen M."/>
            <person name="Jospin G."/>
            <person name="Eisen J.A."/>
            <person name="Coil D.A."/>
        </authorList>
    </citation>
    <scope>NUCLEOTIDE SEQUENCE [LARGE SCALE GENOMIC DNA]</scope>
    <source>
        <strain evidence="1 2">UCD-MCMsp1aY</strain>
    </source>
</reference>
<dbReference type="Pfam" id="PF00106">
    <property type="entry name" value="adh_short"/>
    <property type="match status" value="1"/>
</dbReference>
<proteinExistence type="predicted"/>
<accession>A0A6N8F8S3</accession>
<gene>
    <name evidence="1" type="ORF">GNP35_01595</name>
</gene>
<comment type="caution">
    <text evidence="1">The sequence shown here is derived from an EMBL/GenBank/DDBJ whole genome shotgun (WGS) entry which is preliminary data.</text>
</comment>
<organism evidence="1 2">
    <name type="scientific">Psychrosphaera haliotis</name>
    <dbReference type="NCBI Taxonomy" id="555083"/>
    <lineage>
        <taxon>Bacteria</taxon>
        <taxon>Pseudomonadati</taxon>
        <taxon>Pseudomonadota</taxon>
        <taxon>Gammaproteobacteria</taxon>
        <taxon>Alteromonadales</taxon>
        <taxon>Pseudoalteromonadaceae</taxon>
        <taxon>Psychrosphaera</taxon>
    </lineage>
</organism>
<dbReference type="PANTHER" id="PTHR45458">
    <property type="entry name" value="SHORT-CHAIN DEHYDROGENASE/REDUCTASE SDR"/>
    <property type="match status" value="1"/>
</dbReference>
<evidence type="ECO:0000313" key="2">
    <source>
        <dbReference type="Proteomes" id="UP000439994"/>
    </source>
</evidence>
<dbReference type="PRINTS" id="PR00081">
    <property type="entry name" value="GDHRDH"/>
</dbReference>
<name>A0A6N8F8S3_9GAMM</name>
<dbReference type="Proteomes" id="UP000439994">
    <property type="component" value="Unassembled WGS sequence"/>
</dbReference>
<dbReference type="PANTHER" id="PTHR45458:SF1">
    <property type="entry name" value="SHORT CHAIN DEHYDROGENASE"/>
    <property type="match status" value="1"/>
</dbReference>
<dbReference type="InterPro" id="IPR052184">
    <property type="entry name" value="SDR_enzymes"/>
</dbReference>
<dbReference type="EMBL" id="WOCD01000001">
    <property type="protein sequence ID" value="MUH71300.1"/>
    <property type="molecule type" value="Genomic_DNA"/>
</dbReference>
<keyword evidence="2" id="KW-1185">Reference proteome</keyword>
<sequence length="253" mass="28248">MPSRSPQGLVYMSDNTKTFLIFGASSAIAKAVVEQLSVNPNHQVITFSRTQLDWNKPNITHNSVSNYEQATLDSVIQSLDINQINLTGLYIFNGILHSQQFRPEKALSQLDPLIFEKVIKANTTTPILIIQSILKAITKDQSFKVAALSARIGSLTDNGLGGWHSYRASKAALNMLLKNITIECARSYKGLKFISYHPGTTDSPLSKPFQANVPSEQLFSSEQSAKYFLTVVENQRFDQELSYVDWQGKTISW</sequence>
<dbReference type="InterPro" id="IPR002347">
    <property type="entry name" value="SDR_fam"/>
</dbReference>
<dbReference type="InterPro" id="IPR036291">
    <property type="entry name" value="NAD(P)-bd_dom_sf"/>
</dbReference>
<protein>
    <submittedName>
        <fullName evidence="1">SDR family NAD(P)-dependent oxidoreductase</fullName>
    </submittedName>
</protein>
<dbReference type="SUPFAM" id="SSF51735">
    <property type="entry name" value="NAD(P)-binding Rossmann-fold domains"/>
    <property type="match status" value="1"/>
</dbReference>
<dbReference type="Gene3D" id="3.40.50.720">
    <property type="entry name" value="NAD(P)-binding Rossmann-like Domain"/>
    <property type="match status" value="1"/>
</dbReference>
<dbReference type="OrthoDB" id="9785826at2"/>
<evidence type="ECO:0000313" key="1">
    <source>
        <dbReference type="EMBL" id="MUH71300.1"/>
    </source>
</evidence>